<accession>A0A927MR51</accession>
<evidence type="ECO:0000313" key="1">
    <source>
        <dbReference type="EMBL" id="MBE1604826.1"/>
    </source>
</evidence>
<protein>
    <submittedName>
        <fullName evidence="1">Uncharacterized protein</fullName>
    </submittedName>
</protein>
<dbReference type="Proteomes" id="UP000638648">
    <property type="component" value="Unassembled WGS sequence"/>
</dbReference>
<gene>
    <name evidence="1" type="ORF">HEB94_001674</name>
</gene>
<keyword evidence="2" id="KW-1185">Reference proteome</keyword>
<organism evidence="1 2">
    <name type="scientific">Actinopolymorpha pittospori</name>
    <dbReference type="NCBI Taxonomy" id="648752"/>
    <lineage>
        <taxon>Bacteria</taxon>
        <taxon>Bacillati</taxon>
        <taxon>Actinomycetota</taxon>
        <taxon>Actinomycetes</taxon>
        <taxon>Propionibacteriales</taxon>
        <taxon>Actinopolymorphaceae</taxon>
        <taxon>Actinopolymorpha</taxon>
    </lineage>
</organism>
<reference evidence="1" key="1">
    <citation type="submission" date="2020-10" db="EMBL/GenBank/DDBJ databases">
        <title>Sequencing the genomes of 1000 actinobacteria strains.</title>
        <authorList>
            <person name="Klenk H.-P."/>
        </authorList>
    </citation>
    <scope>NUCLEOTIDE SEQUENCE</scope>
    <source>
        <strain evidence="1">DSM 45354</strain>
    </source>
</reference>
<dbReference type="EMBL" id="JADBEM010000001">
    <property type="protein sequence ID" value="MBE1604826.1"/>
    <property type="molecule type" value="Genomic_DNA"/>
</dbReference>
<dbReference type="RefSeq" id="WP_192749280.1">
    <property type="nucleotide sequence ID" value="NZ_BAABJL010000089.1"/>
</dbReference>
<evidence type="ECO:0000313" key="2">
    <source>
        <dbReference type="Proteomes" id="UP000638648"/>
    </source>
</evidence>
<name>A0A927MR51_9ACTN</name>
<dbReference type="AlphaFoldDB" id="A0A927MR51"/>
<proteinExistence type="predicted"/>
<sequence length="83" mass="9339">MSDAYADGWRAIHDTMRKLQNVLSAFAHFATFSKSRVMSVGELVEQGVLDLRLGRPKERYEGAPDELRERIATAADLRDGTSR</sequence>
<comment type="caution">
    <text evidence="1">The sequence shown here is derived from an EMBL/GenBank/DDBJ whole genome shotgun (WGS) entry which is preliminary data.</text>
</comment>